<sequence>MGKPVVLDLETKRTFREAGSTKPEDLGVSVVGLYDYATGIFRAYQEHEFDQLFPILEKASVIVGFNSNSFDLPALNPYYVGDILSLPKLDLLEAVHEAIGRRIALDEFAKETLQVKKSGHGLMAIDYFKEGKWDELKKYCLDDVRITRDLYEYGKKHGEIYYLAPFGRRAVKVNWKEFNGTVQDVNLTLGI</sequence>
<feature type="domain" description="YprB ribonuclease H-like" evidence="1">
    <location>
        <begin position="28"/>
        <end position="153"/>
    </location>
</feature>
<dbReference type="AlphaFoldDB" id="A0A0G0UXB3"/>
<dbReference type="SUPFAM" id="SSF53098">
    <property type="entry name" value="Ribonuclease H-like"/>
    <property type="match status" value="1"/>
</dbReference>
<dbReference type="InterPro" id="IPR036397">
    <property type="entry name" value="RNaseH_sf"/>
</dbReference>
<protein>
    <recommendedName>
        <fullName evidence="1">YprB ribonuclease H-like domain-containing protein</fullName>
    </recommendedName>
</protein>
<evidence type="ECO:0000259" key="1">
    <source>
        <dbReference type="Pfam" id="PF13482"/>
    </source>
</evidence>
<dbReference type="Gene3D" id="3.30.420.10">
    <property type="entry name" value="Ribonuclease H-like superfamily/Ribonuclease H"/>
    <property type="match status" value="1"/>
</dbReference>
<dbReference type="EMBL" id="LCAN01000021">
    <property type="protein sequence ID" value="KKR93298.1"/>
    <property type="molecule type" value="Genomic_DNA"/>
</dbReference>
<dbReference type="InterPro" id="IPR038720">
    <property type="entry name" value="YprB_RNase_H-like_dom"/>
</dbReference>
<dbReference type="InterPro" id="IPR012337">
    <property type="entry name" value="RNaseH-like_sf"/>
</dbReference>
<accession>A0A0G0UXB3</accession>
<dbReference type="Pfam" id="PF13482">
    <property type="entry name" value="RNase_H_2"/>
    <property type="match status" value="1"/>
</dbReference>
<evidence type="ECO:0000313" key="2">
    <source>
        <dbReference type="EMBL" id="KKR93298.1"/>
    </source>
</evidence>
<gene>
    <name evidence="2" type="ORF">UU41_C0021G0011</name>
</gene>
<name>A0A0G0UXB3_9BACT</name>
<organism evidence="2 3">
    <name type="scientific">Candidatus Roizmanbacteria bacterium GW2011_GWA1_41_13</name>
    <dbReference type="NCBI Taxonomy" id="1618474"/>
    <lineage>
        <taxon>Bacteria</taxon>
        <taxon>Candidatus Roizmaniibacteriota</taxon>
    </lineage>
</organism>
<proteinExistence type="predicted"/>
<comment type="caution">
    <text evidence="2">The sequence shown here is derived from an EMBL/GenBank/DDBJ whole genome shotgun (WGS) entry which is preliminary data.</text>
</comment>
<evidence type="ECO:0000313" key="3">
    <source>
        <dbReference type="Proteomes" id="UP000034961"/>
    </source>
</evidence>
<dbReference type="GO" id="GO:0003676">
    <property type="term" value="F:nucleic acid binding"/>
    <property type="evidence" value="ECO:0007669"/>
    <property type="project" value="InterPro"/>
</dbReference>
<dbReference type="Proteomes" id="UP000034961">
    <property type="component" value="Unassembled WGS sequence"/>
</dbReference>
<reference evidence="2 3" key="1">
    <citation type="journal article" date="2015" name="Nature">
        <title>rRNA introns, odd ribosomes, and small enigmatic genomes across a large radiation of phyla.</title>
        <authorList>
            <person name="Brown C.T."/>
            <person name="Hug L.A."/>
            <person name="Thomas B.C."/>
            <person name="Sharon I."/>
            <person name="Castelle C.J."/>
            <person name="Singh A."/>
            <person name="Wilkins M.J."/>
            <person name="Williams K.H."/>
            <person name="Banfield J.F."/>
        </authorList>
    </citation>
    <scope>NUCLEOTIDE SEQUENCE [LARGE SCALE GENOMIC DNA]</scope>
</reference>